<dbReference type="RefSeq" id="WP_053854569.1">
    <property type="nucleotide sequence ID" value="NZ_ANBS01000001.1"/>
</dbReference>
<evidence type="ECO:0000313" key="4">
    <source>
        <dbReference type="Proteomes" id="UP000309231"/>
    </source>
</evidence>
<dbReference type="AlphaFoldDB" id="A0A8H2J937"/>
<dbReference type="GeneID" id="76723855"/>
<reference evidence="3" key="1">
    <citation type="submission" date="2018-01" db="EMBL/GenBank/DDBJ databases">
        <title>Comparative genomics of Mycobacterium mucogenicum and Mycobacterium neoaurum clade members emphasizing tRNA and non-coding RNA.</title>
        <authorList>
            <person name="Behra P.R.K."/>
            <person name="Pettersson B.M.F."/>
            <person name="Das S."/>
            <person name="Dasgupta S."/>
            <person name="Kirsebom L.A."/>
        </authorList>
    </citation>
    <scope>NUCLEOTIDE SEQUENCE</scope>
    <source>
        <strain evidence="3">DSM 44124</strain>
    </source>
</reference>
<reference evidence="2 4" key="2">
    <citation type="journal article" date="2019" name="BMC Evol. Biol.">
        <title>Comparative genomics of Mycobacterium mucogenicum and Mycobacterium neoaurum clade members emphasizing tRNA and non-coding RNA.</title>
        <authorList>
            <person name="Behra P.R.K."/>
            <person name="Pettersson B.M.F."/>
            <person name="Das S."/>
            <person name="Dasgupta S."/>
            <person name="Kirsebom L.A."/>
        </authorList>
    </citation>
    <scope>NUCLEOTIDE SEQUENCE [LARGE SCALE GENOMIC DNA]</scope>
    <source>
        <strain evidence="2 4">DSM 44124</strain>
    </source>
</reference>
<feature type="region of interest" description="Disordered" evidence="1">
    <location>
        <begin position="1"/>
        <end position="32"/>
    </location>
</feature>
<sequence length="84" mass="9249">MLRDPTDPWMDERALATPDPEPKTDPTPEHRRPAAIDACNLCDTDGMHNGFPCHHTDHAETARRHSAKIRAAMGWPAAGTPDTP</sequence>
<gene>
    <name evidence="2" type="ORF">C1S78_003010</name>
    <name evidence="3" type="ORF">C1S78_03025</name>
</gene>
<proteinExistence type="predicted"/>
<evidence type="ECO:0000256" key="1">
    <source>
        <dbReference type="SAM" id="MobiDB-lite"/>
    </source>
</evidence>
<name>A0A8H2J937_MYCMU</name>
<dbReference type="EMBL" id="POTL01000001">
    <property type="protein sequence ID" value="TLH51463.1"/>
    <property type="molecule type" value="Genomic_DNA"/>
</dbReference>
<evidence type="ECO:0000313" key="2">
    <source>
        <dbReference type="EMBL" id="QPG70013.1"/>
    </source>
</evidence>
<protein>
    <submittedName>
        <fullName evidence="3">Uncharacterized protein</fullName>
    </submittedName>
</protein>
<reference evidence="2 4" key="3">
    <citation type="journal article" date="2019" name="Sci. Rep.">
        <title>Insight into the biology of Mycobacterium mucogenicum and Mycobacterium neoaurum clade members.</title>
        <authorList>
            <person name="Behra P.R.K."/>
            <person name="Pettersson B.M.F."/>
            <person name="Ramesh M."/>
            <person name="Dasgupta S."/>
            <person name="Kirsebom L.A."/>
        </authorList>
    </citation>
    <scope>NUCLEOTIDE SEQUENCE [LARGE SCALE GENOMIC DNA]</scope>
    <source>
        <strain evidence="2 4">DSM 44124</strain>
    </source>
</reference>
<accession>A0A8H2J937</accession>
<evidence type="ECO:0000313" key="3">
    <source>
        <dbReference type="EMBL" id="TLH51463.1"/>
    </source>
</evidence>
<dbReference type="KEGG" id="mmuc:C1S78_003010"/>
<keyword evidence="4" id="KW-1185">Reference proteome</keyword>
<dbReference type="EMBL" id="CP062008">
    <property type="protein sequence ID" value="QPG70013.1"/>
    <property type="molecule type" value="Genomic_DNA"/>
</dbReference>
<organism evidence="3">
    <name type="scientific">Mycolicibacterium mucogenicum DSM 44124</name>
    <dbReference type="NCBI Taxonomy" id="1226753"/>
    <lineage>
        <taxon>Bacteria</taxon>
        <taxon>Bacillati</taxon>
        <taxon>Actinomycetota</taxon>
        <taxon>Actinomycetes</taxon>
        <taxon>Mycobacteriales</taxon>
        <taxon>Mycobacteriaceae</taxon>
        <taxon>Mycolicibacterium</taxon>
    </lineage>
</organism>
<dbReference type="Proteomes" id="UP000309231">
    <property type="component" value="Chromosome"/>
</dbReference>